<feature type="transmembrane region" description="Helical" evidence="7">
    <location>
        <begin position="306"/>
        <end position="330"/>
    </location>
</feature>
<protein>
    <recommendedName>
        <fullName evidence="7">XK-related protein</fullName>
    </recommendedName>
</protein>
<feature type="compositionally biased region" description="Low complexity" evidence="8">
    <location>
        <begin position="622"/>
        <end position="631"/>
    </location>
</feature>
<evidence type="ECO:0000256" key="5">
    <source>
        <dbReference type="ARBA" id="ARBA00022989"/>
    </source>
</evidence>
<evidence type="ECO:0000313" key="9">
    <source>
        <dbReference type="EMBL" id="KAK3777610.1"/>
    </source>
</evidence>
<comment type="caution">
    <text evidence="9">The sequence shown here is derived from an EMBL/GenBank/DDBJ whole genome shotgun (WGS) entry which is preliminary data.</text>
</comment>
<feature type="compositionally biased region" description="Polar residues" evidence="8">
    <location>
        <begin position="569"/>
        <end position="583"/>
    </location>
</feature>
<proteinExistence type="inferred from homology"/>
<keyword evidence="4 7" id="KW-0812">Transmembrane</keyword>
<feature type="compositionally biased region" description="Polar residues" evidence="8">
    <location>
        <begin position="687"/>
        <end position="702"/>
    </location>
</feature>
<accession>A0AAE0ZY47</accession>
<dbReference type="Pfam" id="PF09815">
    <property type="entry name" value="XK-related"/>
    <property type="match status" value="1"/>
</dbReference>
<evidence type="ECO:0000256" key="7">
    <source>
        <dbReference type="RuleBase" id="RU910716"/>
    </source>
</evidence>
<feature type="region of interest" description="Disordered" evidence="8">
    <location>
        <begin position="607"/>
        <end position="636"/>
    </location>
</feature>
<evidence type="ECO:0000313" key="10">
    <source>
        <dbReference type="Proteomes" id="UP001283361"/>
    </source>
</evidence>
<feature type="region of interest" description="Disordered" evidence="8">
    <location>
        <begin position="445"/>
        <end position="487"/>
    </location>
</feature>
<feature type="transmembrane region" description="Helical" evidence="7">
    <location>
        <begin position="46"/>
        <end position="65"/>
    </location>
</feature>
<keyword evidence="5 7" id="KW-1133">Transmembrane helix</keyword>
<dbReference type="InterPro" id="IPR050895">
    <property type="entry name" value="XK-related_scramblase"/>
</dbReference>
<evidence type="ECO:0000256" key="8">
    <source>
        <dbReference type="SAM" id="MobiDB-lite"/>
    </source>
</evidence>
<dbReference type="PANTHER" id="PTHR16024">
    <property type="entry name" value="XK-RELATED PROTEIN"/>
    <property type="match status" value="1"/>
</dbReference>
<keyword evidence="6 7" id="KW-0472">Membrane</keyword>
<feature type="transmembrane region" description="Helical" evidence="7">
    <location>
        <begin position="194"/>
        <end position="214"/>
    </location>
</feature>
<feature type="compositionally biased region" description="Polar residues" evidence="8">
    <location>
        <begin position="610"/>
        <end position="621"/>
    </location>
</feature>
<dbReference type="InterPro" id="IPR018629">
    <property type="entry name" value="XK-rel"/>
</dbReference>
<evidence type="ECO:0000256" key="4">
    <source>
        <dbReference type="ARBA" id="ARBA00022692"/>
    </source>
</evidence>
<feature type="region of interest" description="Disordered" evidence="8">
    <location>
        <begin position="562"/>
        <end position="583"/>
    </location>
</feature>
<feature type="transmembrane region" description="Helical" evidence="7">
    <location>
        <begin position="12"/>
        <end position="40"/>
    </location>
</feature>
<evidence type="ECO:0000256" key="3">
    <source>
        <dbReference type="ARBA" id="ARBA00022475"/>
    </source>
</evidence>
<feature type="transmembrane region" description="Helical" evidence="7">
    <location>
        <begin position="221"/>
        <end position="239"/>
    </location>
</feature>
<evidence type="ECO:0000256" key="2">
    <source>
        <dbReference type="ARBA" id="ARBA00008789"/>
    </source>
</evidence>
<keyword evidence="10" id="KW-1185">Reference proteome</keyword>
<comment type="subcellular location">
    <subcellularLocation>
        <location evidence="1">Cell membrane</location>
        <topology evidence="1">Multi-pass membrane protein</topology>
    </subcellularLocation>
    <subcellularLocation>
        <location evidence="7">Membrane</location>
        <topology evidence="7">Multi-pass membrane protein</topology>
    </subcellularLocation>
</comment>
<keyword evidence="3" id="KW-1003">Cell membrane</keyword>
<name>A0AAE0ZY47_9GAST</name>
<dbReference type="GO" id="GO:0005886">
    <property type="term" value="C:plasma membrane"/>
    <property type="evidence" value="ECO:0007669"/>
    <property type="project" value="UniProtKB-SubCell"/>
</dbReference>
<feature type="compositionally biased region" description="Low complexity" evidence="8">
    <location>
        <begin position="455"/>
        <end position="473"/>
    </location>
</feature>
<comment type="similarity">
    <text evidence="2 7">Belongs to the XK family.</text>
</comment>
<gene>
    <name evidence="9" type="ORF">RRG08_021726</name>
</gene>
<dbReference type="Proteomes" id="UP001283361">
    <property type="component" value="Unassembled WGS sequence"/>
</dbReference>
<feature type="compositionally biased region" description="Basic and acidic residues" evidence="8">
    <location>
        <begin position="476"/>
        <end position="487"/>
    </location>
</feature>
<reference evidence="9" key="1">
    <citation type="journal article" date="2023" name="G3 (Bethesda)">
        <title>A reference genome for the long-term kleptoplast-retaining sea slug Elysia crispata morphotype clarki.</title>
        <authorList>
            <person name="Eastman K.E."/>
            <person name="Pendleton A.L."/>
            <person name="Shaikh M.A."/>
            <person name="Suttiyut T."/>
            <person name="Ogas R."/>
            <person name="Tomko P."/>
            <person name="Gavelis G."/>
            <person name="Widhalm J.R."/>
            <person name="Wisecaver J.H."/>
        </authorList>
    </citation>
    <scope>NUCLEOTIDE SEQUENCE</scope>
    <source>
        <strain evidence="9">ECLA1</strain>
    </source>
</reference>
<evidence type="ECO:0000256" key="1">
    <source>
        <dbReference type="ARBA" id="ARBA00004651"/>
    </source>
</evidence>
<feature type="region of interest" description="Disordered" evidence="8">
    <location>
        <begin position="858"/>
        <end position="901"/>
    </location>
</feature>
<sequence>MSAKSAHHHFHVIDIVIAFISLGTFALDIGTDIFVCIELLVDGHYVWGWLMAGFIVVPAILMNAFSISWHIHDKSATWSVIVSHVFMLAPAQRYCTVIQLGVKSHRTHKAVFTQRALRSQSDASILRLFEAFLESAPQLVLQLYIIFHGRKGNWFTGLSAASSLVSLTWAMTAYSDSQRRAHCSLYQRRLVRLLMHYLWQLFMTGSRIAAFVICAFALHNWVLAVMGGHWLIAFIWISIRGTDFGTDCCERWVFRLVCGFIYIFVFLNLNDGISRWRITAYYILVLMENTGMLILFVILGDNTDGIIPAFVLVYGAYMLGLFCMAVYYSYLHPSGRKRLLHPKMHSNDGGHSKDDPQIYSIESPKLENDVAVMEGSSINLTLNASICQTSAAGNQVVHSLSTSSYPVSHVSQQALHAAWQSGMYSSSSSNSSTASVASASNIKVSTVEEGKRTPSVRSVNSRSSSSSENRLLSPIADRKNDFNKLPKDESIFSHTKTYDQTNDTKRYLRPEISISDNNINMHSNLSESPTLSRGSWARLSDHNRQSITLGDFTVLGFDDDSSLDRRPSECSSLNSQPKSMSPLNVSSLWKDVHSRLRATIAATIAAATGNPPSSSEGTPNHSSSLASSVSVQDESLTSANQKAVSLNHISSSADSLAKEKEAGDINLTLHSLPKKREGLSSLPDIPQTFSPDQMSDMATTDSSYDRYGSETNDGPLKDLESGTVVEISGKSPSTFSKASYSSYPEDSTLTASKLDMKGRPYLETFSQNGFNFGVSHANFQSDEPLDLSISSTASAVSPTVRSSIKKGKQKGASPFTDQELVAVMAKSLQGYLRGTPGKSSNPEREGLALTIEDLRISRENSPESHFSKQGVDMQKSHSASSLFHDSTDTSPASSASKMNRAASIAKAEAKLSPNALKQLEVSPKTLSNLSCAPAQGNNQNGLEQLTSHGLKFIMDSYGQASVSSPSTNKSHFSKPGNSKRSIINRNYINHSSEPLETIRRDYKRTNKGYSEHNISNVSIGRGRKYLAENEQQHCRSFESSPGQGLSATDLELSFPQSWTGISYTKKLNVYHSDFHLLQYSRSPFQQKPNKINQSACMDLEAQGYVAGQYVPPLCANIKPDSIERNLDFDRQNSYDWNTLQKNTYDLSVDENIGIGHKGETFKKNKTGLKDMRRGVMKKNMLLEKQTSDILHLRHSQIPGSDSSLTCYHPSFLHRGTDSEADTRQITKRQLMCTETTPGCTYDKLSEDELKKSAKHVADYFSQVLESESFYAKSPNSSNKGNLKIHHRSPLQQLDNAQYLSPGTSSYHKSVTRSDQNWYSRPESVKIPVSQSNCEIVQSMRDVRDILRQTLSYESGQS</sequence>
<dbReference type="EMBL" id="JAWDGP010003066">
    <property type="protein sequence ID" value="KAK3777610.1"/>
    <property type="molecule type" value="Genomic_DNA"/>
</dbReference>
<feature type="transmembrane region" description="Helical" evidence="7">
    <location>
        <begin position="281"/>
        <end position="300"/>
    </location>
</feature>
<feature type="region of interest" description="Disordered" evidence="8">
    <location>
        <begin position="676"/>
        <end position="721"/>
    </location>
</feature>
<dbReference type="PANTHER" id="PTHR16024:SF6">
    <property type="entry name" value="XK-RELATED PROTEIN"/>
    <property type="match status" value="1"/>
</dbReference>
<evidence type="ECO:0000256" key="6">
    <source>
        <dbReference type="ARBA" id="ARBA00023136"/>
    </source>
</evidence>
<feature type="region of interest" description="Disordered" evidence="8">
    <location>
        <begin position="959"/>
        <end position="988"/>
    </location>
</feature>
<organism evidence="9 10">
    <name type="scientific">Elysia crispata</name>
    <name type="common">lettuce slug</name>
    <dbReference type="NCBI Taxonomy" id="231223"/>
    <lineage>
        <taxon>Eukaryota</taxon>
        <taxon>Metazoa</taxon>
        <taxon>Spiralia</taxon>
        <taxon>Lophotrochozoa</taxon>
        <taxon>Mollusca</taxon>
        <taxon>Gastropoda</taxon>
        <taxon>Heterobranchia</taxon>
        <taxon>Euthyneura</taxon>
        <taxon>Panpulmonata</taxon>
        <taxon>Sacoglossa</taxon>
        <taxon>Placobranchoidea</taxon>
        <taxon>Plakobranchidae</taxon>
        <taxon>Elysia</taxon>
    </lineage>
</organism>
<feature type="transmembrane region" description="Helical" evidence="7">
    <location>
        <begin position="251"/>
        <end position="269"/>
    </location>
</feature>